<gene>
    <name evidence="3" type="primary">ribN_6</name>
    <name evidence="3" type="ORF">POI8812_02341</name>
</gene>
<feature type="transmembrane region" description="Helical" evidence="1">
    <location>
        <begin position="112"/>
        <end position="130"/>
    </location>
</feature>
<dbReference type="GO" id="GO:0016020">
    <property type="term" value="C:membrane"/>
    <property type="evidence" value="ECO:0007669"/>
    <property type="project" value="InterPro"/>
</dbReference>
<evidence type="ECO:0000259" key="2">
    <source>
        <dbReference type="Pfam" id="PF00892"/>
    </source>
</evidence>
<dbReference type="AlphaFoldDB" id="A0A2R8ACN3"/>
<keyword evidence="4" id="KW-1185">Reference proteome</keyword>
<organism evidence="3 4">
    <name type="scientific">Pontivivens insulae</name>
    <dbReference type="NCBI Taxonomy" id="1639689"/>
    <lineage>
        <taxon>Bacteria</taxon>
        <taxon>Pseudomonadati</taxon>
        <taxon>Pseudomonadota</taxon>
        <taxon>Alphaproteobacteria</taxon>
        <taxon>Rhodobacterales</taxon>
        <taxon>Paracoccaceae</taxon>
        <taxon>Pontivivens</taxon>
    </lineage>
</organism>
<accession>A0A2R8ACN3</accession>
<feature type="transmembrane region" description="Helical" evidence="1">
    <location>
        <begin position="249"/>
        <end position="269"/>
    </location>
</feature>
<feature type="domain" description="EamA" evidence="2">
    <location>
        <begin position="22"/>
        <end position="153"/>
    </location>
</feature>
<dbReference type="RefSeq" id="WP_108782738.1">
    <property type="nucleotide sequence ID" value="NZ_OMKW01000003.1"/>
</dbReference>
<dbReference type="EMBL" id="OMKW01000003">
    <property type="protein sequence ID" value="SPF30013.1"/>
    <property type="molecule type" value="Genomic_DNA"/>
</dbReference>
<feature type="transmembrane region" description="Helical" evidence="1">
    <location>
        <begin position="139"/>
        <end position="157"/>
    </location>
</feature>
<feature type="transmembrane region" description="Helical" evidence="1">
    <location>
        <begin position="193"/>
        <end position="215"/>
    </location>
</feature>
<dbReference type="InterPro" id="IPR037185">
    <property type="entry name" value="EmrE-like"/>
</dbReference>
<dbReference type="Gene3D" id="1.10.3730.20">
    <property type="match status" value="2"/>
</dbReference>
<dbReference type="Pfam" id="PF00892">
    <property type="entry name" value="EamA"/>
    <property type="match status" value="2"/>
</dbReference>
<feature type="transmembrane region" description="Helical" evidence="1">
    <location>
        <begin position="163"/>
        <end position="181"/>
    </location>
</feature>
<evidence type="ECO:0000256" key="1">
    <source>
        <dbReference type="SAM" id="Phobius"/>
    </source>
</evidence>
<proteinExistence type="predicted"/>
<feature type="transmembrane region" description="Helical" evidence="1">
    <location>
        <begin position="24"/>
        <end position="46"/>
    </location>
</feature>
<name>A0A2R8ACN3_9RHOB</name>
<sequence length="300" mass="32516">MPTAPLSEPANGHKNGTTGHRKGILLILASIFFFTIMDATANSLTARHDPIMVVWARYISQVLWTVMLLAPRLPAILPTPHWKLQMLRSMLVFGATISFYFALSGLDLAEATAIFEVNPLIVTLLAIFVLGESVGPRRWFALAAGLIGALIIIRPGLDVFTPYALLPVLAAFFYASYAIATRFLSADENPLTSFVYTGLFGTLVASVLVIPVFEVPGGGDIVLMLGIGLAGGAGQYLLILALRAAPASVLAPMTYFGLALNALWGLLFFAEWPDFWTWIGAIIIVGAGLYVWHRERVTHD</sequence>
<feature type="transmembrane region" description="Helical" evidence="1">
    <location>
        <begin position="221"/>
        <end position="242"/>
    </location>
</feature>
<evidence type="ECO:0000313" key="3">
    <source>
        <dbReference type="EMBL" id="SPF30013.1"/>
    </source>
</evidence>
<dbReference type="InterPro" id="IPR000620">
    <property type="entry name" value="EamA_dom"/>
</dbReference>
<dbReference type="Proteomes" id="UP000244932">
    <property type="component" value="Unassembled WGS sequence"/>
</dbReference>
<evidence type="ECO:0000313" key="4">
    <source>
        <dbReference type="Proteomes" id="UP000244932"/>
    </source>
</evidence>
<keyword evidence="1" id="KW-1133">Transmembrane helix</keyword>
<keyword evidence="1" id="KW-0472">Membrane</keyword>
<reference evidence="3 4" key="1">
    <citation type="submission" date="2018-03" db="EMBL/GenBank/DDBJ databases">
        <authorList>
            <person name="Keele B.F."/>
        </authorList>
    </citation>
    <scope>NUCLEOTIDE SEQUENCE [LARGE SCALE GENOMIC DNA]</scope>
    <source>
        <strain evidence="3 4">CeCT 8812</strain>
    </source>
</reference>
<dbReference type="PANTHER" id="PTHR22911">
    <property type="entry name" value="ACYL-MALONYL CONDENSING ENZYME-RELATED"/>
    <property type="match status" value="1"/>
</dbReference>
<feature type="transmembrane region" description="Helical" evidence="1">
    <location>
        <begin position="275"/>
        <end position="292"/>
    </location>
</feature>
<protein>
    <submittedName>
        <fullName evidence="3">Riboflavin transporter</fullName>
    </submittedName>
</protein>
<dbReference type="OrthoDB" id="9812899at2"/>
<feature type="domain" description="EamA" evidence="2">
    <location>
        <begin position="164"/>
        <end position="287"/>
    </location>
</feature>
<dbReference type="PANTHER" id="PTHR22911:SF103">
    <property type="entry name" value="BLR2811 PROTEIN"/>
    <property type="match status" value="1"/>
</dbReference>
<keyword evidence="1" id="KW-0812">Transmembrane</keyword>
<dbReference type="SUPFAM" id="SSF103481">
    <property type="entry name" value="Multidrug resistance efflux transporter EmrE"/>
    <property type="match status" value="2"/>
</dbReference>
<feature type="transmembrane region" description="Helical" evidence="1">
    <location>
        <begin position="58"/>
        <end position="77"/>
    </location>
</feature>